<dbReference type="STRING" id="281362.AT959_14200"/>
<gene>
    <name evidence="11" type="ORF">AT959_14200</name>
</gene>
<dbReference type="PANTHER" id="PTHR30065:SF8">
    <property type="entry name" value="FLAGELLAR BIOSYNTHETIC PROTEIN FLIR"/>
    <property type="match status" value="1"/>
</dbReference>
<keyword evidence="11" id="KW-0966">Cell projection</keyword>
<dbReference type="GO" id="GO:0044780">
    <property type="term" value="P:bacterial-type flagellum assembly"/>
    <property type="evidence" value="ECO:0007669"/>
    <property type="project" value="UniProtKB-UniRule"/>
</dbReference>
<feature type="transmembrane region" description="Helical" evidence="10">
    <location>
        <begin position="180"/>
        <end position="205"/>
    </location>
</feature>
<reference evidence="11 12" key="1">
    <citation type="submission" date="2015-12" db="EMBL/GenBank/DDBJ databases">
        <title>Nitrous oxide reduction kinetics distinguish bacteria harboring typical versus atypical NosZ.</title>
        <authorList>
            <person name="Yoon S."/>
            <person name="Nissen S."/>
            <person name="Park D."/>
            <person name="Sanford R.A."/>
            <person name="Loeffler F.E."/>
        </authorList>
    </citation>
    <scope>NUCLEOTIDE SEQUENCE [LARGE SCALE GENOMIC DNA]</scope>
    <source>
        <strain evidence="11 12">ATCC BAA-841</strain>
    </source>
</reference>
<feature type="transmembrane region" description="Helical" evidence="10">
    <location>
        <begin position="44"/>
        <end position="61"/>
    </location>
</feature>
<comment type="similarity">
    <text evidence="2 10">Belongs to the FliR/MopE/SpaR family.</text>
</comment>
<dbReference type="GO" id="GO:0005886">
    <property type="term" value="C:plasma membrane"/>
    <property type="evidence" value="ECO:0007669"/>
    <property type="project" value="UniProtKB-SubCell"/>
</dbReference>
<keyword evidence="8 10" id="KW-0975">Bacterial flagellum</keyword>
<name>A0A133XHQ6_9RHOO</name>
<evidence type="ECO:0000313" key="11">
    <source>
        <dbReference type="EMBL" id="KXB30479.1"/>
    </source>
</evidence>
<feature type="transmembrane region" description="Helical" evidence="10">
    <location>
        <begin position="81"/>
        <end position="104"/>
    </location>
</feature>
<evidence type="ECO:0000256" key="1">
    <source>
        <dbReference type="ARBA" id="ARBA00002578"/>
    </source>
</evidence>
<dbReference type="AlphaFoldDB" id="A0A133XHQ6"/>
<evidence type="ECO:0000256" key="10">
    <source>
        <dbReference type="RuleBase" id="RU362071"/>
    </source>
</evidence>
<keyword evidence="4 10" id="KW-1003">Cell membrane</keyword>
<keyword evidence="5 10" id="KW-0812">Transmembrane</keyword>
<dbReference type="GO" id="GO:0006605">
    <property type="term" value="P:protein targeting"/>
    <property type="evidence" value="ECO:0007669"/>
    <property type="project" value="UniProtKB-UniRule"/>
</dbReference>
<feature type="transmembrane region" description="Helical" evidence="10">
    <location>
        <begin position="125"/>
        <end position="149"/>
    </location>
</feature>
<evidence type="ECO:0000256" key="9">
    <source>
        <dbReference type="NCBIfam" id="TIGR01400"/>
    </source>
</evidence>
<protein>
    <recommendedName>
        <fullName evidence="3 9">Flagellar biosynthetic protein FliR</fullName>
    </recommendedName>
</protein>
<evidence type="ECO:0000256" key="6">
    <source>
        <dbReference type="ARBA" id="ARBA00022989"/>
    </source>
</evidence>
<evidence type="ECO:0000256" key="8">
    <source>
        <dbReference type="ARBA" id="ARBA00023143"/>
    </source>
</evidence>
<feature type="transmembrane region" description="Helical" evidence="10">
    <location>
        <begin position="12"/>
        <end position="32"/>
    </location>
</feature>
<keyword evidence="11" id="KW-0969">Cilium</keyword>
<keyword evidence="11" id="KW-0282">Flagellum</keyword>
<comment type="function">
    <text evidence="1 10">Role in flagellar biosynthesis.</text>
</comment>
<dbReference type="GO" id="GO:0009425">
    <property type="term" value="C:bacterial-type flagellum basal body"/>
    <property type="evidence" value="ECO:0007669"/>
    <property type="project" value="UniProtKB-SubCell"/>
</dbReference>
<evidence type="ECO:0000256" key="4">
    <source>
        <dbReference type="ARBA" id="ARBA00022475"/>
    </source>
</evidence>
<comment type="subcellular location">
    <subcellularLocation>
        <location evidence="10">Cell membrane</location>
        <topology evidence="10">Multi-pass membrane protein</topology>
    </subcellularLocation>
    <subcellularLocation>
        <location evidence="10">Bacterial flagellum basal body</location>
    </subcellularLocation>
</comment>
<proteinExistence type="inferred from homology"/>
<dbReference type="PANTHER" id="PTHR30065">
    <property type="entry name" value="FLAGELLAR BIOSYNTHETIC PROTEIN FLIR"/>
    <property type="match status" value="1"/>
</dbReference>
<dbReference type="NCBIfam" id="TIGR01400">
    <property type="entry name" value="fliR"/>
    <property type="match status" value="1"/>
</dbReference>
<comment type="caution">
    <text evidence="11">The sequence shown here is derived from an EMBL/GenBank/DDBJ whole genome shotgun (WGS) entry which is preliminary data.</text>
</comment>
<dbReference type="EMBL" id="LODL01000021">
    <property type="protein sequence ID" value="KXB30479.1"/>
    <property type="molecule type" value="Genomic_DNA"/>
</dbReference>
<keyword evidence="7 10" id="KW-0472">Membrane</keyword>
<dbReference type="Pfam" id="PF01311">
    <property type="entry name" value="Bac_export_1"/>
    <property type="match status" value="1"/>
</dbReference>
<dbReference type="RefSeq" id="WP_066884142.1">
    <property type="nucleotide sequence ID" value="NZ_LODL01000021.1"/>
</dbReference>
<organism evidence="11 12">
    <name type="scientific">Dechloromonas denitrificans</name>
    <dbReference type="NCBI Taxonomy" id="281362"/>
    <lineage>
        <taxon>Bacteria</taxon>
        <taxon>Pseudomonadati</taxon>
        <taxon>Pseudomonadota</taxon>
        <taxon>Betaproteobacteria</taxon>
        <taxon>Rhodocyclales</taxon>
        <taxon>Azonexaceae</taxon>
        <taxon>Dechloromonas</taxon>
    </lineage>
</organism>
<evidence type="ECO:0000256" key="2">
    <source>
        <dbReference type="ARBA" id="ARBA00009772"/>
    </source>
</evidence>
<dbReference type="InterPro" id="IPR002010">
    <property type="entry name" value="T3SS_IM_R"/>
</dbReference>
<evidence type="ECO:0000256" key="7">
    <source>
        <dbReference type="ARBA" id="ARBA00023136"/>
    </source>
</evidence>
<evidence type="ECO:0000256" key="5">
    <source>
        <dbReference type="ARBA" id="ARBA00022692"/>
    </source>
</evidence>
<dbReference type="InterPro" id="IPR006303">
    <property type="entry name" value="FliR"/>
</dbReference>
<keyword evidence="12" id="KW-1185">Reference proteome</keyword>
<keyword evidence="6 10" id="KW-1133">Transmembrane helix</keyword>
<feature type="transmembrane region" description="Helical" evidence="10">
    <location>
        <begin position="212"/>
        <end position="232"/>
    </location>
</feature>
<dbReference type="PRINTS" id="PR00953">
    <property type="entry name" value="TYPE3IMRPROT"/>
</dbReference>
<accession>A0A133XHQ6</accession>
<evidence type="ECO:0000313" key="12">
    <source>
        <dbReference type="Proteomes" id="UP000070186"/>
    </source>
</evidence>
<evidence type="ECO:0000256" key="3">
    <source>
        <dbReference type="ARBA" id="ARBA00021717"/>
    </source>
</evidence>
<dbReference type="Proteomes" id="UP000070186">
    <property type="component" value="Unassembled WGS sequence"/>
</dbReference>
<sequence>MISLTSAQIDAWIAAFIYPLARILAFIAAAPLWSTAGIPRRTRLILGVAITIAITPSLPAMPNVQPGSLHGLWLLFQQMAIGIGMGFAAKIVFTAVDLAGELIGLQMGLGFATFYDPLNSSQTPVIAEFLGLMSLLTFLSLNGHLIYIATLAQSFNAIPVSAISLGADSWLNLVELGGKIFSAGLLLALPIIVALLITNVALAVLTRAAPQLNIFALGFPLTLSGGFIGLAISLNYLAAPLQALFEFGMSALLGFAVPVQ</sequence>